<evidence type="ECO:0000313" key="8">
    <source>
        <dbReference type="EMBL" id="MBU8866417.1"/>
    </source>
</evidence>
<dbReference type="PANTHER" id="PTHR43133">
    <property type="entry name" value="RNA POLYMERASE ECF-TYPE SIGMA FACTO"/>
    <property type="match status" value="1"/>
</dbReference>
<dbReference type="InterPro" id="IPR013249">
    <property type="entry name" value="RNA_pol_sigma70_r4_t2"/>
</dbReference>
<evidence type="ECO:0000256" key="3">
    <source>
        <dbReference type="ARBA" id="ARBA00023082"/>
    </source>
</evidence>
<feature type="domain" description="RNA polymerase sigma factor 70 region 4 type 2" evidence="7">
    <location>
        <begin position="106"/>
        <end position="157"/>
    </location>
</feature>
<reference evidence="8 9" key="1">
    <citation type="submission" date="2021-06" db="EMBL/GenBank/DDBJ databases">
        <authorList>
            <person name="Jeong J.W."/>
        </authorList>
    </citation>
    <scope>NUCLEOTIDE SEQUENCE [LARGE SCALE GENOMIC DNA]</scope>
    <source>
        <strain evidence="8 9">MMS21-TAE1-1</strain>
    </source>
</reference>
<dbReference type="Proteomes" id="UP000824166">
    <property type="component" value="Unassembled WGS sequence"/>
</dbReference>
<accession>A0ABS6I4V8</accession>
<comment type="caution">
    <text evidence="8">The sequence shown here is derived from an EMBL/GenBank/DDBJ whole genome shotgun (WGS) entry which is preliminary data.</text>
</comment>
<dbReference type="NCBIfam" id="TIGR02937">
    <property type="entry name" value="sigma70-ECF"/>
    <property type="match status" value="1"/>
</dbReference>
<evidence type="ECO:0000256" key="2">
    <source>
        <dbReference type="ARBA" id="ARBA00023015"/>
    </source>
</evidence>
<sequence length="192" mass="20686">MQRRQPVQTKRPFEAVVQEHGGTVLRVCRAVVGLHDADDAWSETFLAALQAYGALPADANVEAWLVTIAHRKCIDLIRSGNRRAVPVDQPPERPSKIGIPGDNQAELLNAIGQLPPKQRQAVAYHYLAGLPYRDIASLLGGTPDAARRAGSDGVKALRAMLREEPESGRAFLVHSTSVTASSVPASAKGEIR</sequence>
<feature type="domain" description="RNA polymerase sigma-70 region 2" evidence="6">
    <location>
        <begin position="17"/>
        <end position="82"/>
    </location>
</feature>
<evidence type="ECO:0000256" key="5">
    <source>
        <dbReference type="ARBA" id="ARBA00023163"/>
    </source>
</evidence>
<proteinExistence type="inferred from homology"/>
<evidence type="ECO:0000259" key="7">
    <source>
        <dbReference type="Pfam" id="PF08281"/>
    </source>
</evidence>
<dbReference type="Pfam" id="PF08281">
    <property type="entry name" value="Sigma70_r4_2"/>
    <property type="match status" value="1"/>
</dbReference>
<dbReference type="Pfam" id="PF04542">
    <property type="entry name" value="Sigma70_r2"/>
    <property type="match status" value="1"/>
</dbReference>
<dbReference type="PANTHER" id="PTHR43133:SF8">
    <property type="entry name" value="RNA POLYMERASE SIGMA FACTOR HI_1459-RELATED"/>
    <property type="match status" value="1"/>
</dbReference>
<keyword evidence="4" id="KW-0238">DNA-binding</keyword>
<name>A0ABS6I4V8_9MICC</name>
<comment type="similarity">
    <text evidence="1">Belongs to the sigma-70 factor family. ECF subfamily.</text>
</comment>
<keyword evidence="5" id="KW-0804">Transcription</keyword>
<dbReference type="InterPro" id="IPR014284">
    <property type="entry name" value="RNA_pol_sigma-70_dom"/>
</dbReference>
<gene>
    <name evidence="8" type="ORF">KSW38_08960</name>
</gene>
<dbReference type="InterPro" id="IPR039425">
    <property type="entry name" value="RNA_pol_sigma-70-like"/>
</dbReference>
<keyword evidence="3" id="KW-0731">Sigma factor</keyword>
<dbReference type="EMBL" id="JAHOPC010000004">
    <property type="protein sequence ID" value="MBU8866417.1"/>
    <property type="molecule type" value="Genomic_DNA"/>
</dbReference>
<evidence type="ECO:0000256" key="4">
    <source>
        <dbReference type="ARBA" id="ARBA00023125"/>
    </source>
</evidence>
<keyword evidence="9" id="KW-1185">Reference proteome</keyword>
<evidence type="ECO:0000259" key="6">
    <source>
        <dbReference type="Pfam" id="PF04542"/>
    </source>
</evidence>
<protein>
    <submittedName>
        <fullName evidence="8">RNA polymerase sigma factor</fullName>
    </submittedName>
</protein>
<keyword evidence="2" id="KW-0805">Transcription regulation</keyword>
<dbReference type="RefSeq" id="WP_216924359.1">
    <property type="nucleotide sequence ID" value="NZ_JAHOPC010000004.1"/>
</dbReference>
<evidence type="ECO:0000313" key="9">
    <source>
        <dbReference type="Proteomes" id="UP000824166"/>
    </source>
</evidence>
<organism evidence="8 9">
    <name type="scientific">Paenarthrobacter aromaticivorans</name>
    <dbReference type="NCBI Taxonomy" id="2849150"/>
    <lineage>
        <taxon>Bacteria</taxon>
        <taxon>Bacillati</taxon>
        <taxon>Actinomycetota</taxon>
        <taxon>Actinomycetes</taxon>
        <taxon>Micrococcales</taxon>
        <taxon>Micrococcaceae</taxon>
        <taxon>Paenarthrobacter</taxon>
    </lineage>
</organism>
<evidence type="ECO:0000256" key="1">
    <source>
        <dbReference type="ARBA" id="ARBA00010641"/>
    </source>
</evidence>
<dbReference type="InterPro" id="IPR007627">
    <property type="entry name" value="RNA_pol_sigma70_r2"/>
</dbReference>